<feature type="transmembrane region" description="Helical" evidence="7">
    <location>
        <begin position="456"/>
        <end position="479"/>
    </location>
</feature>
<dbReference type="Proteomes" id="UP001175271">
    <property type="component" value="Unassembled WGS sequence"/>
</dbReference>
<name>A0AA39LL14_9BILA</name>
<dbReference type="InterPro" id="IPR036259">
    <property type="entry name" value="MFS_trans_sf"/>
</dbReference>
<dbReference type="Pfam" id="PF06963">
    <property type="entry name" value="FPN1"/>
    <property type="match status" value="1"/>
</dbReference>
<comment type="caution">
    <text evidence="8">The sequence shown here is derived from an EMBL/GenBank/DDBJ whole genome shotgun (WGS) entry which is preliminary data.</text>
</comment>
<feature type="transmembrane region" description="Helical" evidence="7">
    <location>
        <begin position="74"/>
        <end position="93"/>
    </location>
</feature>
<dbReference type="AlphaFoldDB" id="A0AA39LL14"/>
<feature type="transmembrane region" description="Helical" evidence="7">
    <location>
        <begin position="12"/>
        <end position="35"/>
    </location>
</feature>
<keyword evidence="5 7" id="KW-1133">Transmembrane helix</keyword>
<evidence type="ECO:0000256" key="5">
    <source>
        <dbReference type="ARBA" id="ARBA00022989"/>
    </source>
</evidence>
<dbReference type="PANTHER" id="PTHR11660:SF57">
    <property type="entry name" value="SOLUTE CARRIER FAMILY 40 MEMBER"/>
    <property type="match status" value="1"/>
</dbReference>
<keyword evidence="7" id="KW-0406">Ion transport</keyword>
<organism evidence="8 9">
    <name type="scientific">Steinernema hermaphroditum</name>
    <dbReference type="NCBI Taxonomy" id="289476"/>
    <lineage>
        <taxon>Eukaryota</taxon>
        <taxon>Metazoa</taxon>
        <taxon>Ecdysozoa</taxon>
        <taxon>Nematoda</taxon>
        <taxon>Chromadorea</taxon>
        <taxon>Rhabditida</taxon>
        <taxon>Tylenchina</taxon>
        <taxon>Panagrolaimomorpha</taxon>
        <taxon>Strongyloidoidea</taxon>
        <taxon>Steinernematidae</taxon>
        <taxon>Steinernema</taxon>
    </lineage>
</organism>
<feature type="transmembrane region" description="Helical" evidence="7">
    <location>
        <begin position="315"/>
        <end position="332"/>
    </location>
</feature>
<keyword evidence="4 7" id="KW-0812">Transmembrane</keyword>
<keyword evidence="9" id="KW-1185">Reference proteome</keyword>
<feature type="transmembrane region" description="Helical" evidence="7">
    <location>
        <begin position="153"/>
        <end position="174"/>
    </location>
</feature>
<proteinExistence type="inferred from homology"/>
<evidence type="ECO:0000256" key="4">
    <source>
        <dbReference type="ARBA" id="ARBA00022692"/>
    </source>
</evidence>
<feature type="transmembrane region" description="Helical" evidence="7">
    <location>
        <begin position="234"/>
        <end position="254"/>
    </location>
</feature>
<dbReference type="GO" id="GO:0016020">
    <property type="term" value="C:membrane"/>
    <property type="evidence" value="ECO:0007669"/>
    <property type="project" value="UniProtKB-SubCell"/>
</dbReference>
<evidence type="ECO:0000256" key="6">
    <source>
        <dbReference type="ARBA" id="ARBA00023136"/>
    </source>
</evidence>
<comment type="caution">
    <text evidence="7">Lacks conserved residue(s) required for the propagation of feature annotation.</text>
</comment>
<feature type="transmembrane region" description="Helical" evidence="7">
    <location>
        <begin position="105"/>
        <end position="124"/>
    </location>
</feature>
<protein>
    <recommendedName>
        <fullName evidence="7">Solute carrier family 40 member</fullName>
    </recommendedName>
</protein>
<reference evidence="8" key="1">
    <citation type="submission" date="2023-06" db="EMBL/GenBank/DDBJ databases">
        <title>Genomic analysis of the entomopathogenic nematode Steinernema hermaphroditum.</title>
        <authorList>
            <person name="Schwarz E.M."/>
            <person name="Heppert J.K."/>
            <person name="Baniya A."/>
            <person name="Schwartz H.T."/>
            <person name="Tan C.-H."/>
            <person name="Antoshechkin I."/>
            <person name="Sternberg P.W."/>
            <person name="Goodrich-Blair H."/>
            <person name="Dillman A.R."/>
        </authorList>
    </citation>
    <scope>NUCLEOTIDE SEQUENCE</scope>
    <source>
        <strain evidence="8">PS9179</strain>
        <tissue evidence="8">Whole animal</tissue>
    </source>
</reference>
<evidence type="ECO:0000256" key="7">
    <source>
        <dbReference type="RuleBase" id="RU365065"/>
    </source>
</evidence>
<feature type="transmembrane region" description="Helical" evidence="7">
    <location>
        <begin position="388"/>
        <end position="408"/>
    </location>
</feature>
<keyword evidence="3 7" id="KW-0813">Transport</keyword>
<dbReference type="Gene3D" id="1.20.1250.20">
    <property type="entry name" value="MFS general substrate transporter like domains"/>
    <property type="match status" value="1"/>
</dbReference>
<evidence type="ECO:0000313" key="9">
    <source>
        <dbReference type="Proteomes" id="UP001175271"/>
    </source>
</evidence>
<dbReference type="InterPro" id="IPR009716">
    <property type="entry name" value="Ferroportin-1"/>
</dbReference>
<evidence type="ECO:0000256" key="1">
    <source>
        <dbReference type="ARBA" id="ARBA00004141"/>
    </source>
</evidence>
<evidence type="ECO:0000313" key="8">
    <source>
        <dbReference type="EMBL" id="KAK0400955.1"/>
    </source>
</evidence>
<dbReference type="PANTHER" id="PTHR11660">
    <property type="entry name" value="SOLUTE CARRIER FAMILY 40 MEMBER"/>
    <property type="match status" value="1"/>
</dbReference>
<accession>A0AA39LL14</accession>
<evidence type="ECO:0000256" key="3">
    <source>
        <dbReference type="ARBA" id="ARBA00022448"/>
    </source>
</evidence>
<gene>
    <name evidence="8" type="ORF">QR680_015532</name>
</gene>
<comment type="subcellular location">
    <subcellularLocation>
        <location evidence="1 7">Membrane</location>
        <topology evidence="1 7">Multi-pass membrane protein</topology>
    </subcellularLocation>
</comment>
<dbReference type="SUPFAM" id="SSF103473">
    <property type="entry name" value="MFS general substrate transporter"/>
    <property type="match status" value="1"/>
</dbReference>
<comment type="function">
    <text evidence="7">May be involved in iron transport and iron homeostasis.</text>
</comment>
<dbReference type="EMBL" id="JAUCMV010000004">
    <property type="protein sequence ID" value="KAK0400955.1"/>
    <property type="molecule type" value="Genomic_DNA"/>
</dbReference>
<evidence type="ECO:0000256" key="2">
    <source>
        <dbReference type="ARBA" id="ARBA00006279"/>
    </source>
</evidence>
<comment type="similarity">
    <text evidence="2 7">Belongs to the ferroportin (FP) (TC 2.A.100) family. SLC40A subfamily.</text>
</comment>
<sequence length="496" mass="54648">MWCKGQSASFIYLYLAYAISTFGDRLWTFAIVFVLQNLGGGLRLVGINQLVQSGSSVLLSTYVGNWLDRHNRKIGALTVLTVNNLSVAISAGLLAACMSLPNAPVLYGCLLTASIIFCAISTCASDGEKLALTKDWITVLAKREEYNTLSRRNATMTAIDQIAAIVAPLITGYIMVMIEYRWACVLFAGWNVICWLAEGYLLVRVYNQVDELAVREEKEGICEPIKKPGNMVRAYWRQSVFPAALGLALLYMTVLSLDGLTVGYGNSQGLTEDYLGIFRAAGSVCGLVGAFSYALMERRIGLKKTGLVGFISQQLFLYLCVASVFLAGSPFAPVEYFKNLTFESWWATFKSTFTISSSQQQSSSLNSTEKPLTGRIDWSTMTVNGHPILSVFLFLCGITLSRLGLWTVDLSVTQIMQEEVPEIERGTVFGVQNAMCQLFSVLKDMSVIALPDPRTFGLLVLISIGFVTCGFVFYCFYLIKTRSSGSPHRSSYEEVL</sequence>
<feature type="transmembrane region" description="Helical" evidence="7">
    <location>
        <begin position="274"/>
        <end position="295"/>
    </location>
</feature>
<dbReference type="GO" id="GO:0005381">
    <property type="term" value="F:iron ion transmembrane transporter activity"/>
    <property type="evidence" value="ECO:0007669"/>
    <property type="project" value="UniProtKB-UniRule"/>
</dbReference>
<keyword evidence="6 7" id="KW-0472">Membrane</keyword>